<reference evidence="8" key="1">
    <citation type="journal article" date="2015" name="Genome Announc.">
        <title>Genome sequence of the AIDS-associated pathogen Penicillium marneffei (ATCC18224) and its near taxonomic relative Talaromyces stipitatus (ATCC10500).</title>
        <authorList>
            <person name="Nierman W.C."/>
            <person name="Fedorova-Abrams N.D."/>
            <person name="Andrianopoulos A."/>
        </authorList>
    </citation>
    <scope>NUCLEOTIDE SEQUENCE [LARGE SCALE GENOMIC DNA]</scope>
    <source>
        <strain evidence="8">ATCC 10500 / CBS 375.48 / QM 6759 / NRRL 1006</strain>
    </source>
</reference>
<feature type="compositionally biased region" description="Basic residues" evidence="6">
    <location>
        <begin position="408"/>
        <end position="419"/>
    </location>
</feature>
<dbReference type="STRING" id="441959.B8MFW3"/>
<name>B8MFW3_TALSN</name>
<dbReference type="Proteomes" id="UP000001745">
    <property type="component" value="Unassembled WGS sequence"/>
</dbReference>
<feature type="region of interest" description="Disordered" evidence="6">
    <location>
        <begin position="400"/>
        <end position="419"/>
    </location>
</feature>
<evidence type="ECO:0000256" key="5">
    <source>
        <dbReference type="ARBA" id="ARBA00023242"/>
    </source>
</evidence>
<protein>
    <recommendedName>
        <fullName evidence="9">BED-type domain-containing protein</fullName>
    </recommendedName>
</protein>
<dbReference type="GO" id="GO:0008270">
    <property type="term" value="F:zinc ion binding"/>
    <property type="evidence" value="ECO:0007669"/>
    <property type="project" value="UniProtKB-KW"/>
</dbReference>
<sequence length="419" mass="47350">MDRFIRPHRENTRQPGFWKLANGGSDNKAGLEDQIESQSVEGLGTFEYATSQSSSLTPNDSASQIQLSTLINPFLEPLKPKRQRKETSWVYTHFQQTLLQGKNFFDKQTGKIKADIQYSCLYCIALEEWTTVKSVTKGSTSNLQKHLGQKHAITSSQSSILFYIRGQPLQSPQELLDQNIFNWAIGTMQPFSTFDDPLFRQIWSDLPGFSCKYGSSNSFSRHVDEEFAKARIQLKNELGKIENCSTIALSLDGWKSANGYKIFAIIGHWITADFQPQHRILDFQEIEGPDTGENLASIVYKVLCELDIKAKLISITGDNASNNLAMAEILYDLLKANYEQGNTQQIIRYQGEGSFIRCLAHILNLIVKEFLAVLKASVGCAGAVESWSRDIAHVTQATRRDDLPRRGQNSKKRQIIRRI</sequence>
<dbReference type="InterPro" id="IPR052035">
    <property type="entry name" value="ZnF_BED_domain_contain"/>
</dbReference>
<dbReference type="InParanoid" id="B8MFW3"/>
<dbReference type="VEuPathDB" id="FungiDB:TSTA_009520"/>
<dbReference type="RefSeq" id="XP_002483064.1">
    <property type="nucleotide sequence ID" value="XM_002483019.1"/>
</dbReference>
<evidence type="ECO:0000313" key="7">
    <source>
        <dbReference type="EMBL" id="EED15830.1"/>
    </source>
</evidence>
<evidence type="ECO:0000256" key="4">
    <source>
        <dbReference type="ARBA" id="ARBA00022833"/>
    </source>
</evidence>
<evidence type="ECO:0000256" key="6">
    <source>
        <dbReference type="SAM" id="MobiDB-lite"/>
    </source>
</evidence>
<dbReference type="GO" id="GO:0005634">
    <property type="term" value="C:nucleus"/>
    <property type="evidence" value="ECO:0007669"/>
    <property type="project" value="UniProtKB-SubCell"/>
</dbReference>
<dbReference type="OrthoDB" id="2976890at2759"/>
<proteinExistence type="predicted"/>
<keyword evidence="4" id="KW-0862">Zinc</keyword>
<gene>
    <name evidence="7" type="ORF">TSTA_009520</name>
</gene>
<dbReference type="InterPro" id="IPR012337">
    <property type="entry name" value="RNaseH-like_sf"/>
</dbReference>
<evidence type="ECO:0000313" key="8">
    <source>
        <dbReference type="Proteomes" id="UP000001745"/>
    </source>
</evidence>
<dbReference type="PhylomeDB" id="B8MFW3"/>
<keyword evidence="3" id="KW-0863">Zinc-finger</keyword>
<dbReference type="eggNOG" id="KOG1121">
    <property type="taxonomic scope" value="Eukaryota"/>
</dbReference>
<dbReference type="OMA" id="VQCHISY"/>
<evidence type="ECO:0000256" key="3">
    <source>
        <dbReference type="ARBA" id="ARBA00022771"/>
    </source>
</evidence>
<organism evidence="7 8">
    <name type="scientific">Talaromyces stipitatus (strain ATCC 10500 / CBS 375.48 / QM 6759 / NRRL 1006)</name>
    <name type="common">Penicillium stipitatum</name>
    <dbReference type="NCBI Taxonomy" id="441959"/>
    <lineage>
        <taxon>Eukaryota</taxon>
        <taxon>Fungi</taxon>
        <taxon>Dikarya</taxon>
        <taxon>Ascomycota</taxon>
        <taxon>Pezizomycotina</taxon>
        <taxon>Eurotiomycetes</taxon>
        <taxon>Eurotiomycetidae</taxon>
        <taxon>Eurotiales</taxon>
        <taxon>Trichocomaceae</taxon>
        <taxon>Talaromyces</taxon>
        <taxon>Talaromyces sect. Talaromyces</taxon>
    </lineage>
</organism>
<keyword evidence="5" id="KW-0539">Nucleus</keyword>
<comment type="subcellular location">
    <subcellularLocation>
        <location evidence="1">Nucleus</location>
    </subcellularLocation>
</comment>
<dbReference type="PANTHER" id="PTHR46481">
    <property type="entry name" value="ZINC FINGER BED DOMAIN-CONTAINING PROTEIN 4"/>
    <property type="match status" value="1"/>
</dbReference>
<accession>B8MFW3</accession>
<dbReference type="GeneID" id="8102748"/>
<dbReference type="HOGENOM" id="CLU_655825_0_0_1"/>
<keyword evidence="8" id="KW-1185">Reference proteome</keyword>
<evidence type="ECO:0000256" key="1">
    <source>
        <dbReference type="ARBA" id="ARBA00004123"/>
    </source>
</evidence>
<keyword evidence="2" id="KW-0479">Metal-binding</keyword>
<dbReference type="SUPFAM" id="SSF53098">
    <property type="entry name" value="Ribonuclease H-like"/>
    <property type="match status" value="1"/>
</dbReference>
<dbReference type="PANTHER" id="PTHR46481:SF10">
    <property type="entry name" value="ZINC FINGER BED DOMAIN-CONTAINING PROTEIN 39"/>
    <property type="match status" value="1"/>
</dbReference>
<dbReference type="AlphaFoldDB" id="B8MFW3"/>
<evidence type="ECO:0008006" key="9">
    <source>
        <dbReference type="Google" id="ProtNLM"/>
    </source>
</evidence>
<dbReference type="EMBL" id="EQ962656">
    <property type="protein sequence ID" value="EED15830.1"/>
    <property type="molecule type" value="Genomic_DNA"/>
</dbReference>
<evidence type="ECO:0000256" key="2">
    <source>
        <dbReference type="ARBA" id="ARBA00022723"/>
    </source>
</evidence>